<dbReference type="InterPro" id="IPR011663">
    <property type="entry name" value="UTRA"/>
</dbReference>
<dbReference type="PANTHER" id="PTHR44846">
    <property type="entry name" value="MANNOSYL-D-GLYCERATE TRANSPORT/METABOLISM SYSTEM REPRESSOR MNGR-RELATED"/>
    <property type="match status" value="1"/>
</dbReference>
<dbReference type="Gene3D" id="1.10.10.10">
    <property type="entry name" value="Winged helix-like DNA-binding domain superfamily/Winged helix DNA-binding domain"/>
    <property type="match status" value="1"/>
</dbReference>
<proteinExistence type="predicted"/>
<accession>C9YCX9</accession>
<dbReference type="GO" id="GO:0003677">
    <property type="term" value="F:DNA binding"/>
    <property type="evidence" value="ECO:0007669"/>
    <property type="project" value="UniProtKB-KW"/>
</dbReference>
<dbReference type="CDD" id="cd07377">
    <property type="entry name" value="WHTH_GntR"/>
    <property type="match status" value="1"/>
</dbReference>
<evidence type="ECO:0000259" key="4">
    <source>
        <dbReference type="PROSITE" id="PS50949"/>
    </source>
</evidence>
<name>C9YCX9_CURXX</name>
<dbReference type="InterPro" id="IPR050679">
    <property type="entry name" value="Bact_HTH_transcr_reg"/>
</dbReference>
<sequence>MVLKWLYNQDHFIPASPRHVPAASTSPEDTSPLYLQLGRQLAADIRAGTFRVDQALPSERVLCESLGVSRITARKAIDVLVEQGLVVRRHGSGNFIAPRIEQPTSKLASFSEELRQRGYVPASQWITRETGVATVPEREALGLPRGAKVARLLRLRLADGVPMAYEHSALPLSVLPRPQELDGSLYLHLARSGAAPVRAVQHLRAINATADMASHLQVPEGAALLWVSRVAHSADGTAIEFTQTYCRSDYYAFVAELRSTP</sequence>
<dbReference type="Pfam" id="PF07702">
    <property type="entry name" value="UTRA"/>
    <property type="match status" value="1"/>
</dbReference>
<keyword evidence="3" id="KW-0804">Transcription</keyword>
<dbReference type="InterPro" id="IPR000524">
    <property type="entry name" value="Tscrpt_reg_HTH_GntR"/>
</dbReference>
<dbReference type="PANTHER" id="PTHR44846:SF1">
    <property type="entry name" value="MANNOSYL-D-GLYCERATE TRANSPORT_METABOLISM SYSTEM REPRESSOR MNGR-RELATED"/>
    <property type="match status" value="1"/>
</dbReference>
<dbReference type="Pfam" id="PF00392">
    <property type="entry name" value="GntR"/>
    <property type="match status" value="1"/>
</dbReference>
<dbReference type="InterPro" id="IPR036390">
    <property type="entry name" value="WH_DNA-bd_sf"/>
</dbReference>
<organism evidence="5">
    <name type="scientific">Curvibacter symbiont subsp. Hydra magnipapillata</name>
    <dbReference type="NCBI Taxonomy" id="667019"/>
    <lineage>
        <taxon>Bacteria</taxon>
        <taxon>Pseudomonadati</taxon>
        <taxon>Pseudomonadota</taxon>
        <taxon>Betaproteobacteria</taxon>
        <taxon>Burkholderiales</taxon>
        <taxon>Comamonadaceae</taxon>
        <taxon>Curvibacter</taxon>
    </lineage>
</organism>
<dbReference type="InterPro" id="IPR028978">
    <property type="entry name" value="Chorismate_lyase_/UTRA_dom_sf"/>
</dbReference>
<feature type="domain" description="HTH gntR-type" evidence="4">
    <location>
        <begin position="31"/>
        <end position="99"/>
    </location>
</feature>
<dbReference type="SUPFAM" id="SSF46785">
    <property type="entry name" value="Winged helix' DNA-binding domain"/>
    <property type="match status" value="1"/>
</dbReference>
<evidence type="ECO:0000313" key="5">
    <source>
        <dbReference type="EMBL" id="CBA30842.1"/>
    </source>
</evidence>
<dbReference type="GO" id="GO:0045892">
    <property type="term" value="P:negative regulation of DNA-templated transcription"/>
    <property type="evidence" value="ECO:0007669"/>
    <property type="project" value="TreeGrafter"/>
</dbReference>
<dbReference type="SUPFAM" id="SSF64288">
    <property type="entry name" value="Chorismate lyase-like"/>
    <property type="match status" value="1"/>
</dbReference>
<dbReference type="Gene3D" id="3.40.1410.10">
    <property type="entry name" value="Chorismate lyase-like"/>
    <property type="match status" value="1"/>
</dbReference>
<dbReference type="SMART" id="SM00345">
    <property type="entry name" value="HTH_GNTR"/>
    <property type="match status" value="1"/>
</dbReference>
<reference evidence="5" key="1">
    <citation type="journal article" date="2010" name="Nature">
        <title>The Dynamic genome of Hydra.</title>
        <authorList>
            <person name="Chapman J.A."/>
            <person name="Kirkness E.F."/>
            <person name="Simakov O."/>
            <person name="Hampson S.E."/>
            <person name="Mitros T."/>
            <person name="Weinmaier T."/>
            <person name="Rattei T."/>
            <person name="Balasubramanian P.G."/>
            <person name="Borman J."/>
            <person name="Busam D."/>
            <person name="Disbennett K."/>
            <person name="Pfannkoch C."/>
            <person name="Sumin N."/>
            <person name="Sutton G."/>
            <person name="Viswanathan L."/>
            <person name="Walenz B."/>
            <person name="Goodstein D.M."/>
            <person name="Hellsten U."/>
            <person name="Kawashima T."/>
            <person name="Prochnik S.E."/>
            <person name="Putnam N.H."/>
            <person name="Shu S."/>
            <person name="Blumberg B."/>
            <person name="Dana C.E."/>
            <person name="Gee L."/>
            <person name="Kibler D.F."/>
            <person name="Law L."/>
            <person name="Lindgens D."/>
            <person name="Martinez D.E."/>
            <person name="Peng J."/>
            <person name="Wigge P.A."/>
            <person name="Bertulat B."/>
            <person name="Guder C."/>
            <person name="Nakamura Y."/>
            <person name="Ozbek S."/>
            <person name="Watanabe H."/>
            <person name="Khalturin K."/>
            <person name="Hemmrich G."/>
            <person name="Franke A."/>
            <person name="Augustin R."/>
            <person name="Fraune S."/>
            <person name="Hayakawa E."/>
            <person name="Hayakawa S."/>
            <person name="Hirose M."/>
            <person name="Hwang J."/>
            <person name="Ikeo K."/>
            <person name="Nishimiya-Fujisawa C."/>
            <person name="Ogura A."/>
            <person name="Takahashi T."/>
            <person name="Steinmetz P.R."/>
            <person name="Zhang X."/>
            <person name="Aufschnaiter R."/>
            <person name="Eder M.K."/>
            <person name="Gorny A.K."/>
            <person name="Salvenmoser W."/>
            <person name="Heimberg A.M."/>
            <person name="Wheeler B.M."/>
            <person name="Peterson K.J."/>
            <person name="Boettger A."/>
            <person name="Tischler P."/>
            <person name="Wolf A."/>
            <person name="Gojobori T."/>
            <person name="Remington K.A."/>
            <person name="Strausberg R.L."/>
            <person name="Venter J."/>
            <person name="Technau U."/>
            <person name="Hobmayer B."/>
            <person name="Bosch T.C."/>
            <person name="Holstein T.W."/>
            <person name="Fujisawa T."/>
            <person name="Bode H.R."/>
            <person name="David C.N."/>
            <person name="Rokhsar D.S."/>
            <person name="Steele R.E."/>
        </authorList>
    </citation>
    <scope>NUCLEOTIDE SEQUENCE</scope>
</reference>
<dbReference type="PROSITE" id="PS50949">
    <property type="entry name" value="HTH_GNTR"/>
    <property type="match status" value="1"/>
</dbReference>
<evidence type="ECO:0000256" key="1">
    <source>
        <dbReference type="ARBA" id="ARBA00023015"/>
    </source>
</evidence>
<protein>
    <recommendedName>
        <fullName evidence="4">HTH gntR-type domain-containing protein</fullName>
    </recommendedName>
</protein>
<dbReference type="AlphaFoldDB" id="C9YCX9"/>
<dbReference type="SMART" id="SM00866">
    <property type="entry name" value="UTRA"/>
    <property type="match status" value="1"/>
</dbReference>
<gene>
    <name evidence="5" type="ORF">Csp_C25580</name>
</gene>
<dbReference type="EMBL" id="FN543105">
    <property type="protein sequence ID" value="CBA30842.1"/>
    <property type="molecule type" value="Genomic_DNA"/>
</dbReference>
<keyword evidence="1" id="KW-0805">Transcription regulation</keyword>
<evidence type="ECO:0000256" key="2">
    <source>
        <dbReference type="ARBA" id="ARBA00023125"/>
    </source>
</evidence>
<keyword evidence="2" id="KW-0238">DNA-binding</keyword>
<dbReference type="PRINTS" id="PR00035">
    <property type="entry name" value="HTHGNTR"/>
</dbReference>
<dbReference type="GO" id="GO:0003700">
    <property type="term" value="F:DNA-binding transcription factor activity"/>
    <property type="evidence" value="ECO:0007669"/>
    <property type="project" value="InterPro"/>
</dbReference>
<dbReference type="InterPro" id="IPR036388">
    <property type="entry name" value="WH-like_DNA-bd_sf"/>
</dbReference>
<evidence type="ECO:0000256" key="3">
    <source>
        <dbReference type="ARBA" id="ARBA00023163"/>
    </source>
</evidence>